<evidence type="ECO:0000313" key="10">
    <source>
        <dbReference type="Proteomes" id="UP000443153"/>
    </source>
</evidence>
<dbReference type="Gene3D" id="3.30.390.10">
    <property type="entry name" value="Enolase-like, N-terminal domain"/>
    <property type="match status" value="1"/>
</dbReference>
<organism evidence="9 10">
    <name type="scientific">Maribacter luteus</name>
    <dbReference type="NCBI Taxonomy" id="2594478"/>
    <lineage>
        <taxon>Bacteria</taxon>
        <taxon>Pseudomonadati</taxon>
        <taxon>Bacteroidota</taxon>
        <taxon>Flavobacteriia</taxon>
        <taxon>Flavobacteriales</taxon>
        <taxon>Flavobacteriaceae</taxon>
        <taxon>Maribacter</taxon>
    </lineage>
</organism>
<keyword evidence="10" id="KW-1185">Reference proteome</keyword>
<dbReference type="SUPFAM" id="SSF51604">
    <property type="entry name" value="Enolase C-terminal domain-like"/>
    <property type="match status" value="1"/>
</dbReference>
<dbReference type="OrthoDB" id="9775391at2"/>
<dbReference type="InterPro" id="IPR029017">
    <property type="entry name" value="Enolase-like_N"/>
</dbReference>
<evidence type="ECO:0000256" key="4">
    <source>
        <dbReference type="ARBA" id="ARBA00023235"/>
    </source>
</evidence>
<dbReference type="SFLD" id="SFLDS00001">
    <property type="entry name" value="Enolase"/>
    <property type="match status" value="1"/>
</dbReference>
<dbReference type="InterPro" id="IPR034603">
    <property type="entry name" value="Dipeptide_epimerase"/>
</dbReference>
<dbReference type="InterPro" id="IPR029065">
    <property type="entry name" value="Enolase_C-like"/>
</dbReference>
<feature type="active site" description="Proton acceptor; specific for (R)-substrate epimerization" evidence="5">
    <location>
        <position position="155"/>
    </location>
</feature>
<dbReference type="Gene3D" id="3.20.20.120">
    <property type="entry name" value="Enolase-like C-terminal domain"/>
    <property type="match status" value="1"/>
</dbReference>
<feature type="binding site" evidence="6">
    <location>
        <position position="186"/>
    </location>
    <ligand>
        <name>Mg(2+)</name>
        <dbReference type="ChEBI" id="CHEBI:18420"/>
    </ligand>
</feature>
<feature type="active site" description="Proton acceptor; specific for (S)-substrate epimerization" evidence="5">
    <location>
        <position position="259"/>
    </location>
</feature>
<feature type="domain" description="Mandelate racemase/muconate lactonizing enzyme C-terminal" evidence="8">
    <location>
        <begin position="133"/>
        <end position="233"/>
    </location>
</feature>
<evidence type="ECO:0000256" key="2">
    <source>
        <dbReference type="ARBA" id="ARBA00022723"/>
    </source>
</evidence>
<gene>
    <name evidence="9" type="ORF">GJ691_07605</name>
</gene>
<dbReference type="Pfam" id="PF13378">
    <property type="entry name" value="MR_MLE_C"/>
    <property type="match status" value="1"/>
</dbReference>
<dbReference type="EC" id="5.1.1.-" evidence="7"/>
<dbReference type="PANTHER" id="PTHR48080">
    <property type="entry name" value="D-GALACTONATE DEHYDRATASE-RELATED"/>
    <property type="match status" value="1"/>
</dbReference>
<evidence type="ECO:0000259" key="8">
    <source>
        <dbReference type="SMART" id="SM00922"/>
    </source>
</evidence>
<dbReference type="SUPFAM" id="SSF54826">
    <property type="entry name" value="Enolase N-terminal domain-like"/>
    <property type="match status" value="1"/>
</dbReference>
<keyword evidence="2 6" id="KW-0479">Metal-binding</keyword>
<sequence length="347" mass="38079">MKLIFKTIHLKKRFPLRISRGLVTGSDNLFVGVTKNGVTGWGEMAPSSTLGNESAEEGQQLLEQFFNTGIDQLSITEIYEKGREFGLPMCVLAALDIAMWDQLAKTAKLPLYRLFGIPLPKVATSVTIGINPPEVVKERIPLLLEGTGVRFLKVKLGSKDGIEADKAMFSQVKESTKDYNVGLRVDANGGWDVDQSIHMMKWLVDLGTDYVEQPLVHGREEDLPFIFKNRPLPIFVDESCYFSSDIPQWADSVDGVNLKLMKCGGLTEALRIIATAKAFGLKTMIGCMGESSLSISAGAAITGLLDHVDLDSHLNLDPDPFSGAQMIDGVIMPTERYGHGAILKEEF</sequence>
<evidence type="ECO:0000313" key="9">
    <source>
        <dbReference type="EMBL" id="MRX64032.1"/>
    </source>
</evidence>
<evidence type="ECO:0000256" key="6">
    <source>
        <dbReference type="PIRSR" id="PIRSR634603-3"/>
    </source>
</evidence>
<dbReference type="InterPro" id="IPR036849">
    <property type="entry name" value="Enolase-like_C_sf"/>
</dbReference>
<name>A0A6I2MLZ5_9FLAO</name>
<evidence type="ECO:0000256" key="5">
    <source>
        <dbReference type="PIRSR" id="PIRSR634603-1"/>
    </source>
</evidence>
<dbReference type="InterPro" id="IPR013342">
    <property type="entry name" value="Mandelate_racemase_C"/>
</dbReference>
<evidence type="ECO:0000256" key="7">
    <source>
        <dbReference type="RuleBase" id="RU366006"/>
    </source>
</evidence>
<protein>
    <recommendedName>
        <fullName evidence="7">Dipeptide epimerase</fullName>
        <ecNumber evidence="7">5.1.1.-</ecNumber>
    </recommendedName>
</protein>
<evidence type="ECO:0000256" key="1">
    <source>
        <dbReference type="ARBA" id="ARBA00008031"/>
    </source>
</evidence>
<proteinExistence type="inferred from homology"/>
<accession>A0A6I2MLZ5</accession>
<dbReference type="CDD" id="cd03319">
    <property type="entry name" value="L-Ala-DL-Glu_epimerase"/>
    <property type="match status" value="1"/>
</dbReference>
<comment type="caution">
    <text evidence="9">The sequence shown here is derived from an EMBL/GenBank/DDBJ whole genome shotgun (WGS) entry which is preliminary data.</text>
</comment>
<dbReference type="InterPro" id="IPR013341">
    <property type="entry name" value="Mandelate_racemase_N_dom"/>
</dbReference>
<dbReference type="PANTHER" id="PTHR48080:SF3">
    <property type="entry name" value="ENOLASE SUPERFAMILY MEMBER DDB_G0284701"/>
    <property type="match status" value="1"/>
</dbReference>
<dbReference type="RefSeq" id="WP_154365455.1">
    <property type="nucleotide sequence ID" value="NZ_WKJH01000004.1"/>
</dbReference>
<dbReference type="SMART" id="SM00922">
    <property type="entry name" value="MR_MLE"/>
    <property type="match status" value="1"/>
</dbReference>
<keyword evidence="3 6" id="KW-0460">Magnesium</keyword>
<dbReference type="GO" id="GO:0016855">
    <property type="term" value="F:racemase and epimerase activity, acting on amino acids and derivatives"/>
    <property type="evidence" value="ECO:0007669"/>
    <property type="project" value="UniProtKB-UniRule"/>
</dbReference>
<dbReference type="Pfam" id="PF02746">
    <property type="entry name" value="MR_MLE_N"/>
    <property type="match status" value="1"/>
</dbReference>
<evidence type="ECO:0000256" key="3">
    <source>
        <dbReference type="ARBA" id="ARBA00022842"/>
    </source>
</evidence>
<comment type="similarity">
    <text evidence="1 7">Belongs to the mandelate racemase/muconate lactonizing enzyme family.</text>
</comment>
<dbReference type="AlphaFoldDB" id="A0A6I2MLZ5"/>
<reference evidence="9 10" key="1">
    <citation type="submission" date="2019-11" db="EMBL/GenBank/DDBJ databases">
        <title>Maribacter lutea sp. nov., a marine bacterium isolated from intertidal sand.</title>
        <authorList>
            <person name="Liu A."/>
        </authorList>
    </citation>
    <scope>NUCLEOTIDE SEQUENCE [LARGE SCALE GENOMIC DNA]</scope>
    <source>
        <strain evidence="9 10">RZ05</strain>
    </source>
</reference>
<dbReference type="GO" id="GO:0000287">
    <property type="term" value="F:magnesium ion binding"/>
    <property type="evidence" value="ECO:0007669"/>
    <property type="project" value="UniProtKB-ARBA"/>
</dbReference>
<comment type="cofactor">
    <cofactor evidence="6 7">
        <name>Mg(2+)</name>
        <dbReference type="ChEBI" id="CHEBI:18420"/>
    </cofactor>
    <text evidence="6 7">Binds 1 Mg(2+) ion per subunit.</text>
</comment>
<dbReference type="EMBL" id="WKJH01000004">
    <property type="protein sequence ID" value="MRX64032.1"/>
    <property type="molecule type" value="Genomic_DNA"/>
</dbReference>
<dbReference type="InterPro" id="IPR034593">
    <property type="entry name" value="DgoD-like"/>
</dbReference>
<dbReference type="Proteomes" id="UP000443153">
    <property type="component" value="Unassembled WGS sequence"/>
</dbReference>
<dbReference type="SFLD" id="SFLDG00180">
    <property type="entry name" value="muconate_cycloisomerase"/>
    <property type="match status" value="1"/>
</dbReference>
<feature type="binding site" evidence="6">
    <location>
        <position position="237"/>
    </location>
    <ligand>
        <name>Mg(2+)</name>
        <dbReference type="ChEBI" id="CHEBI:18420"/>
    </ligand>
</feature>
<keyword evidence="4 7" id="KW-0413">Isomerase</keyword>
<feature type="binding site" evidence="6">
    <location>
        <position position="212"/>
    </location>
    <ligand>
        <name>Mg(2+)</name>
        <dbReference type="ChEBI" id="CHEBI:18420"/>
    </ligand>
</feature>